<feature type="domain" description="4Fe-4S ferredoxin-type" evidence="6">
    <location>
        <begin position="757"/>
        <end position="786"/>
    </location>
</feature>
<organism evidence="7 8">
    <name type="scientific">Sunxiuqinia elliptica</name>
    <dbReference type="NCBI Taxonomy" id="655355"/>
    <lineage>
        <taxon>Bacteria</taxon>
        <taxon>Pseudomonadati</taxon>
        <taxon>Bacteroidota</taxon>
        <taxon>Bacteroidia</taxon>
        <taxon>Marinilabiliales</taxon>
        <taxon>Prolixibacteraceae</taxon>
        <taxon>Sunxiuqinia</taxon>
    </lineage>
</organism>
<evidence type="ECO:0000256" key="1">
    <source>
        <dbReference type="ARBA" id="ARBA00007523"/>
    </source>
</evidence>
<dbReference type="Gene3D" id="3.10.20.600">
    <property type="match status" value="1"/>
</dbReference>
<proteinExistence type="inferred from homology"/>
<keyword evidence="2" id="KW-0004">4Fe-4S</keyword>
<dbReference type="SUPFAM" id="SSF54862">
    <property type="entry name" value="4Fe-4S ferredoxins"/>
    <property type="match status" value="1"/>
</dbReference>
<keyword evidence="3" id="KW-0479">Metal-binding</keyword>
<dbReference type="InterPro" id="IPR011538">
    <property type="entry name" value="Nuo51_FMN-bd"/>
</dbReference>
<dbReference type="GO" id="GO:0051539">
    <property type="term" value="F:4 iron, 4 sulfur cluster binding"/>
    <property type="evidence" value="ECO:0007669"/>
    <property type="project" value="UniProtKB-KW"/>
</dbReference>
<evidence type="ECO:0000256" key="3">
    <source>
        <dbReference type="ARBA" id="ARBA00022723"/>
    </source>
</evidence>
<comment type="similarity">
    <text evidence="1">Belongs to the complex I 51 kDa subunit family.</text>
</comment>
<gene>
    <name evidence="7" type="ORF">SAMN05216283_11634</name>
</gene>
<dbReference type="FunFam" id="3.40.50.11540:FF:000001">
    <property type="entry name" value="NADH dehydrogenase [ubiquinone] flavoprotein 1, mitochondrial"/>
    <property type="match status" value="1"/>
</dbReference>
<dbReference type="FunFam" id="1.20.1440.230:FF:000001">
    <property type="entry name" value="Mitochondrial NADH dehydrogenase flavoprotein 1"/>
    <property type="match status" value="1"/>
</dbReference>
<dbReference type="CDD" id="cd02980">
    <property type="entry name" value="TRX_Fd_family"/>
    <property type="match status" value="1"/>
</dbReference>
<dbReference type="CDD" id="cd03064">
    <property type="entry name" value="TRX_Fd_NuoE"/>
    <property type="match status" value="1"/>
</dbReference>
<keyword evidence="8" id="KW-1185">Reference proteome</keyword>
<dbReference type="Pfam" id="PF10589">
    <property type="entry name" value="NADH_4Fe-4S"/>
    <property type="match status" value="1"/>
</dbReference>
<dbReference type="Proteomes" id="UP000198964">
    <property type="component" value="Unassembled WGS sequence"/>
</dbReference>
<keyword evidence="4" id="KW-0408">Iron</keyword>
<evidence type="ECO:0000256" key="2">
    <source>
        <dbReference type="ARBA" id="ARBA00022485"/>
    </source>
</evidence>
<dbReference type="PROSITE" id="PS00198">
    <property type="entry name" value="4FE4S_FER_1"/>
    <property type="match status" value="1"/>
</dbReference>
<keyword evidence="5" id="KW-0411">Iron-sulfur</keyword>
<evidence type="ECO:0000313" key="8">
    <source>
        <dbReference type="Proteomes" id="UP000198964"/>
    </source>
</evidence>
<dbReference type="SUPFAM" id="SSF140490">
    <property type="entry name" value="Nqo1C-terminal domain-like"/>
    <property type="match status" value="1"/>
</dbReference>
<evidence type="ECO:0000256" key="5">
    <source>
        <dbReference type="ARBA" id="ARBA00023014"/>
    </source>
</evidence>
<dbReference type="PANTHER" id="PTHR43578">
    <property type="entry name" value="NADH-QUINONE OXIDOREDUCTASE SUBUNIT F"/>
    <property type="match status" value="1"/>
</dbReference>
<dbReference type="InterPro" id="IPR037207">
    <property type="entry name" value="Nuop51_4Fe4S-bd_sf"/>
</dbReference>
<dbReference type="SUPFAM" id="SSF142984">
    <property type="entry name" value="Nqo1 middle domain-like"/>
    <property type="match status" value="1"/>
</dbReference>
<dbReference type="PANTHER" id="PTHR43578:SF3">
    <property type="entry name" value="NADH-QUINONE OXIDOREDUCTASE SUBUNIT F"/>
    <property type="match status" value="1"/>
</dbReference>
<feature type="domain" description="4Fe-4S ferredoxin-type" evidence="6">
    <location>
        <begin position="728"/>
        <end position="756"/>
    </location>
</feature>
<dbReference type="PROSITE" id="PS51379">
    <property type="entry name" value="4FE4S_FER_2"/>
    <property type="match status" value="2"/>
</dbReference>
<dbReference type="Gene3D" id="1.10.10.1590">
    <property type="entry name" value="NADH-quinone oxidoreductase subunit E"/>
    <property type="match status" value="1"/>
</dbReference>
<name>A0A1I2LJ51_9BACT</name>
<dbReference type="Gene3D" id="3.40.50.11540">
    <property type="entry name" value="NADH-ubiquinone oxidoreductase 51kDa subunit"/>
    <property type="match status" value="1"/>
</dbReference>
<dbReference type="Gene3D" id="3.30.70.20">
    <property type="match status" value="1"/>
</dbReference>
<evidence type="ECO:0000259" key="6">
    <source>
        <dbReference type="PROSITE" id="PS51379"/>
    </source>
</evidence>
<dbReference type="Pfam" id="PF01512">
    <property type="entry name" value="Complex1_51K"/>
    <property type="match status" value="1"/>
</dbReference>
<sequence>MTDDVQHIISKVDEIVREKGNTKRALIPILQAIQNTFNYLPEEALRRVCETTSITPENITGVASFYSQFRMQPAGRHMIKVCVGTACHVKGAMQVYDAFKRHFKLKEGEETDASGSYTLEKVSCLGCCTLAPVVQVDDVTYGHVTTDKVDSVIQDFESQVGKVGDKRKFRHADGREFQGEIRIGLGSCCVASGSEEVKKEVERAIDGTGINLHLKNVGCVGMCHQVPLVEVVDEQAQHKLYARVKPNEIPDIIHAHFKPKGLVGKLKAKAYDWLEKMQTDEVWEGVDRYAIDVREEMVSSFLDRQLPIATEHRGVINPLDMDEYKRFGGFDALKQVLQMEPSEVIQTVKESGLRGRGGAGFLTGLKWKFVAREKGEKKYLICNGDEGDPGAFMDRMLLESYPYRVIEGMLIAAKAVQATDGYFYIRAEYPLAVTRIRQALMNCREQNLLGANILGSDFNFDIQIYEGAGAFVCGEETALMASIEGNRGFPTIRPPFPAQRGLWGQPTLINNTETFAQVSYIIRRGKEHFAGIGTEQSKGTKVFSLAGKVNRGGLIEVPMGITIRQIVEEIGGGVQNGKKFKAVQVGGPSGGCIPASLYDTPIDYQSLIEVGAMMGSGGLVVLDEDDCMVDIARYFLSFTQEESCGKCTFCRVGTKRMLDILNKITSGKGTLQDLEELKYLAEWTKKGSLCNLGKSAPNPIITTLQYFYDEYEAHIHGHCPAGKCTEMIAYSINDECIGCTKCAQKCPVEAIRFEPHKKHEVIVDRCIKCDACRQVCPVDAVEIISNKQE</sequence>
<dbReference type="InterPro" id="IPR017900">
    <property type="entry name" value="4Fe4S_Fe_S_CS"/>
</dbReference>
<dbReference type="InterPro" id="IPR042128">
    <property type="entry name" value="NuoE_dom"/>
</dbReference>
<protein>
    <submittedName>
        <fullName evidence="7">NADH-quinone oxidoreductase subunit F</fullName>
    </submittedName>
</protein>
<dbReference type="Pfam" id="PF14697">
    <property type="entry name" value="Fer4_21"/>
    <property type="match status" value="1"/>
</dbReference>
<dbReference type="InterPro" id="IPR019575">
    <property type="entry name" value="Nuop51_4Fe4S-bd"/>
</dbReference>
<dbReference type="Gene3D" id="6.10.250.1450">
    <property type="match status" value="1"/>
</dbReference>
<reference evidence="7 8" key="1">
    <citation type="submission" date="2016-10" db="EMBL/GenBank/DDBJ databases">
        <authorList>
            <person name="de Groot N.N."/>
        </authorList>
    </citation>
    <scope>NUCLEOTIDE SEQUENCE [LARGE SCALE GENOMIC DNA]</scope>
    <source>
        <strain evidence="7 8">CGMCC 1.9156</strain>
    </source>
</reference>
<dbReference type="InterPro" id="IPR037225">
    <property type="entry name" value="Nuo51_FMN-bd_sf"/>
</dbReference>
<dbReference type="InterPro" id="IPR041921">
    <property type="entry name" value="NuoE_N"/>
</dbReference>
<dbReference type="SUPFAM" id="SSF142019">
    <property type="entry name" value="Nqo1 FMN-binding domain-like"/>
    <property type="match status" value="1"/>
</dbReference>
<dbReference type="Gene3D" id="1.20.1440.230">
    <property type="entry name" value="NADH-ubiquinone oxidoreductase 51kDa subunit, iron-sulphur binding domain"/>
    <property type="match status" value="1"/>
</dbReference>
<dbReference type="Pfam" id="PF01257">
    <property type="entry name" value="2Fe-2S_thioredx"/>
    <property type="match status" value="1"/>
</dbReference>
<dbReference type="InterPro" id="IPR036249">
    <property type="entry name" value="Thioredoxin-like_sf"/>
</dbReference>
<dbReference type="SUPFAM" id="SSF52833">
    <property type="entry name" value="Thioredoxin-like"/>
    <property type="match status" value="2"/>
</dbReference>
<dbReference type="Gene3D" id="3.40.30.10">
    <property type="entry name" value="Glutaredoxin"/>
    <property type="match status" value="2"/>
</dbReference>
<accession>A0A1I2LJ51</accession>
<dbReference type="InterPro" id="IPR017896">
    <property type="entry name" value="4Fe4S_Fe-S-bd"/>
</dbReference>
<dbReference type="EMBL" id="FONW01000016">
    <property type="protein sequence ID" value="SFF79482.1"/>
    <property type="molecule type" value="Genomic_DNA"/>
</dbReference>
<dbReference type="SMART" id="SM00928">
    <property type="entry name" value="NADH_4Fe-4S"/>
    <property type="match status" value="1"/>
</dbReference>
<dbReference type="AlphaFoldDB" id="A0A1I2LJ51"/>
<evidence type="ECO:0000256" key="4">
    <source>
        <dbReference type="ARBA" id="ARBA00023004"/>
    </source>
</evidence>
<dbReference type="GO" id="GO:0046872">
    <property type="term" value="F:metal ion binding"/>
    <property type="evidence" value="ECO:0007669"/>
    <property type="project" value="UniProtKB-KW"/>
</dbReference>
<evidence type="ECO:0000313" key="7">
    <source>
        <dbReference type="EMBL" id="SFF79482.1"/>
    </source>
</evidence>
<dbReference type="STRING" id="655355.SAMN05216283_11634"/>